<comment type="caution">
    <text evidence="4">The sequence shown here is derived from an EMBL/GenBank/DDBJ whole genome shotgun (WGS) entry which is preliminary data.</text>
</comment>
<keyword evidence="2" id="KW-1133">Transmembrane helix</keyword>
<evidence type="ECO:0000313" key="5">
    <source>
        <dbReference type="Proteomes" id="UP000269265"/>
    </source>
</evidence>
<feature type="transmembrane region" description="Helical" evidence="2">
    <location>
        <begin position="61"/>
        <end position="80"/>
    </location>
</feature>
<dbReference type="RefSeq" id="WP_125244354.1">
    <property type="nucleotide sequence ID" value="NZ_RSED01000013.1"/>
</dbReference>
<accession>A0A3R8S660</accession>
<protein>
    <recommendedName>
        <fullName evidence="1">diguanylate cyclase</fullName>
        <ecNumber evidence="1">2.7.7.65</ecNumber>
    </recommendedName>
</protein>
<dbReference type="InterPro" id="IPR050469">
    <property type="entry name" value="Diguanylate_Cyclase"/>
</dbReference>
<evidence type="ECO:0000256" key="1">
    <source>
        <dbReference type="ARBA" id="ARBA00012528"/>
    </source>
</evidence>
<dbReference type="SUPFAM" id="SSF55073">
    <property type="entry name" value="Nucleotide cyclase"/>
    <property type="match status" value="1"/>
</dbReference>
<dbReference type="PROSITE" id="PS50887">
    <property type="entry name" value="GGDEF"/>
    <property type="match status" value="1"/>
</dbReference>
<organism evidence="4 5">
    <name type="scientific">Aquabacterium soli</name>
    <dbReference type="NCBI Taxonomy" id="2493092"/>
    <lineage>
        <taxon>Bacteria</taxon>
        <taxon>Pseudomonadati</taxon>
        <taxon>Pseudomonadota</taxon>
        <taxon>Betaproteobacteria</taxon>
        <taxon>Burkholderiales</taxon>
        <taxon>Aquabacterium</taxon>
    </lineage>
</organism>
<dbReference type="Pfam" id="PF00990">
    <property type="entry name" value="GGDEF"/>
    <property type="match status" value="1"/>
</dbReference>
<dbReference type="GO" id="GO:0043709">
    <property type="term" value="P:cell adhesion involved in single-species biofilm formation"/>
    <property type="evidence" value="ECO:0007669"/>
    <property type="project" value="TreeGrafter"/>
</dbReference>
<dbReference type="AlphaFoldDB" id="A0A3R8S660"/>
<evidence type="ECO:0000256" key="2">
    <source>
        <dbReference type="SAM" id="Phobius"/>
    </source>
</evidence>
<reference evidence="4 5" key="1">
    <citation type="submission" date="2018-12" db="EMBL/GenBank/DDBJ databases">
        <title>The whole draft genome of Aquabacterium sp. SJQ9.</title>
        <authorList>
            <person name="Sun L."/>
            <person name="Gao X."/>
            <person name="Chen W."/>
            <person name="Huang K."/>
        </authorList>
    </citation>
    <scope>NUCLEOTIDE SEQUENCE [LARGE SCALE GENOMIC DNA]</scope>
    <source>
        <strain evidence="4 5">SJQ9</strain>
    </source>
</reference>
<dbReference type="GO" id="GO:0005886">
    <property type="term" value="C:plasma membrane"/>
    <property type="evidence" value="ECO:0007669"/>
    <property type="project" value="TreeGrafter"/>
</dbReference>
<dbReference type="GO" id="GO:0052621">
    <property type="term" value="F:diguanylate cyclase activity"/>
    <property type="evidence" value="ECO:0007669"/>
    <property type="project" value="UniProtKB-EC"/>
</dbReference>
<feature type="domain" description="GGDEF" evidence="3">
    <location>
        <begin position="165"/>
        <end position="297"/>
    </location>
</feature>
<evidence type="ECO:0000259" key="3">
    <source>
        <dbReference type="PROSITE" id="PS50887"/>
    </source>
</evidence>
<dbReference type="PANTHER" id="PTHR45138:SF24">
    <property type="entry name" value="DIGUANYLATE CYCLASE DGCC-RELATED"/>
    <property type="match status" value="1"/>
</dbReference>
<keyword evidence="2" id="KW-0812">Transmembrane</keyword>
<sequence>MITSDPPSERRLPVGALLGAIVVIVVIYAAVPLARNAALQLLCLAVALGLFTHSPRQVTTVSLSACGLLALAMLGLWSTGTQGFDSVRDGTNGLLACLFMLVLGQAIHHFSVKHEELSEQQSTMATTLARMEQLATRDPLTGLFNTRHMTELMNQHAKRSERADLPMSLGLIDLDQFQRVNERFGHAVGDEALVAVSRIATEVFRQTDVIGRWGGEELLVLFTDTEPEQALLGLERLRDRLAGQDLSVARLGVKVTFSAGLVVWQEGEDMDATLTRARHALLRAKHEGRDRTVTGHFNPATLS</sequence>
<dbReference type="Proteomes" id="UP000269265">
    <property type="component" value="Unassembled WGS sequence"/>
</dbReference>
<dbReference type="PANTHER" id="PTHR45138">
    <property type="entry name" value="REGULATORY COMPONENTS OF SENSORY TRANSDUCTION SYSTEM"/>
    <property type="match status" value="1"/>
</dbReference>
<dbReference type="FunFam" id="3.30.70.270:FF:000001">
    <property type="entry name" value="Diguanylate cyclase domain protein"/>
    <property type="match status" value="1"/>
</dbReference>
<gene>
    <name evidence="4" type="ORF">EIP75_16365</name>
</gene>
<keyword evidence="2" id="KW-0472">Membrane</keyword>
<keyword evidence="5" id="KW-1185">Reference proteome</keyword>
<dbReference type="OrthoDB" id="9813903at2"/>
<dbReference type="Gene3D" id="3.30.70.270">
    <property type="match status" value="1"/>
</dbReference>
<dbReference type="InterPro" id="IPR000160">
    <property type="entry name" value="GGDEF_dom"/>
</dbReference>
<dbReference type="GO" id="GO:1902201">
    <property type="term" value="P:negative regulation of bacterial-type flagellum-dependent cell motility"/>
    <property type="evidence" value="ECO:0007669"/>
    <property type="project" value="TreeGrafter"/>
</dbReference>
<dbReference type="NCBIfam" id="TIGR00254">
    <property type="entry name" value="GGDEF"/>
    <property type="match status" value="1"/>
</dbReference>
<dbReference type="EMBL" id="RSED01000013">
    <property type="protein sequence ID" value="RRS03262.1"/>
    <property type="molecule type" value="Genomic_DNA"/>
</dbReference>
<feature type="transmembrane region" description="Helical" evidence="2">
    <location>
        <begin position="92"/>
        <end position="112"/>
    </location>
</feature>
<name>A0A3R8S660_9BURK</name>
<dbReference type="CDD" id="cd01949">
    <property type="entry name" value="GGDEF"/>
    <property type="match status" value="1"/>
</dbReference>
<evidence type="ECO:0000313" key="4">
    <source>
        <dbReference type="EMBL" id="RRS03262.1"/>
    </source>
</evidence>
<dbReference type="InterPro" id="IPR029787">
    <property type="entry name" value="Nucleotide_cyclase"/>
</dbReference>
<feature type="transmembrane region" description="Helical" evidence="2">
    <location>
        <begin position="12"/>
        <end position="31"/>
    </location>
</feature>
<dbReference type="InterPro" id="IPR043128">
    <property type="entry name" value="Rev_trsase/Diguanyl_cyclase"/>
</dbReference>
<dbReference type="EC" id="2.7.7.65" evidence="1"/>
<proteinExistence type="predicted"/>
<dbReference type="SMART" id="SM00267">
    <property type="entry name" value="GGDEF"/>
    <property type="match status" value="1"/>
</dbReference>